<dbReference type="Proteomes" id="UP001062846">
    <property type="component" value="Chromosome 4"/>
</dbReference>
<evidence type="ECO:0000313" key="2">
    <source>
        <dbReference type="Proteomes" id="UP001062846"/>
    </source>
</evidence>
<accession>A0ACC0P0E0</accession>
<name>A0ACC0P0E0_RHOML</name>
<proteinExistence type="predicted"/>
<gene>
    <name evidence="1" type="ORF">RHMOL_Rhmol04G0135300</name>
</gene>
<reference evidence="1" key="1">
    <citation type="submission" date="2022-02" db="EMBL/GenBank/DDBJ databases">
        <title>Plant Genome Project.</title>
        <authorList>
            <person name="Zhang R.-G."/>
        </authorList>
    </citation>
    <scope>NUCLEOTIDE SEQUENCE</scope>
    <source>
        <strain evidence="1">AT1</strain>
    </source>
</reference>
<sequence length="139" mass="15837">MIKYRVPWIVKWRYQLLNNIVSRQYLVKWWEQYNHQKIVNQVQLEFLAKIPIPTQNPVQPIEAASPRPDSPSISTIRLGSPTPRSSQQTRSKKKCSKLLILAQQLIAQASQEESDNSSDESAASNPYNAAFQDAQGPFA</sequence>
<dbReference type="EMBL" id="CM046391">
    <property type="protein sequence ID" value="KAI8558940.1"/>
    <property type="molecule type" value="Genomic_DNA"/>
</dbReference>
<evidence type="ECO:0000313" key="1">
    <source>
        <dbReference type="EMBL" id="KAI8558940.1"/>
    </source>
</evidence>
<comment type="caution">
    <text evidence="1">The sequence shown here is derived from an EMBL/GenBank/DDBJ whole genome shotgun (WGS) entry which is preliminary data.</text>
</comment>
<keyword evidence="2" id="KW-1185">Reference proteome</keyword>
<organism evidence="1 2">
    <name type="scientific">Rhododendron molle</name>
    <name type="common">Chinese azalea</name>
    <name type="synonym">Azalea mollis</name>
    <dbReference type="NCBI Taxonomy" id="49168"/>
    <lineage>
        <taxon>Eukaryota</taxon>
        <taxon>Viridiplantae</taxon>
        <taxon>Streptophyta</taxon>
        <taxon>Embryophyta</taxon>
        <taxon>Tracheophyta</taxon>
        <taxon>Spermatophyta</taxon>
        <taxon>Magnoliopsida</taxon>
        <taxon>eudicotyledons</taxon>
        <taxon>Gunneridae</taxon>
        <taxon>Pentapetalae</taxon>
        <taxon>asterids</taxon>
        <taxon>Ericales</taxon>
        <taxon>Ericaceae</taxon>
        <taxon>Ericoideae</taxon>
        <taxon>Rhodoreae</taxon>
        <taxon>Rhododendron</taxon>
    </lineage>
</organism>
<protein>
    <submittedName>
        <fullName evidence="1">Uncharacterized protein</fullName>
    </submittedName>
</protein>